<reference evidence="1 2" key="1">
    <citation type="submission" date="2022-12" db="EMBL/GenBank/DDBJ databases">
        <title>Genome Sequence of Deinococcus aquaticus Type Strain PB314.</title>
        <authorList>
            <person name="Albert C."/>
            <person name="Hill J."/>
            <person name="Boren L."/>
            <person name="Scholz-Ng S."/>
            <person name="Fatema N."/>
            <person name="Grosso R."/>
            <person name="Soboslay E."/>
            <person name="Tuohy J."/>
        </authorList>
    </citation>
    <scope>NUCLEOTIDE SEQUENCE [LARGE SCALE GENOMIC DNA]</scope>
    <source>
        <strain evidence="1 2">PB-314</strain>
    </source>
</reference>
<dbReference type="Proteomes" id="UP001217044">
    <property type="component" value="Chromosome"/>
</dbReference>
<dbReference type="PANTHER" id="PTHR34817">
    <property type="entry name" value="NUCLEOTIDYLTRANSFERASE"/>
    <property type="match status" value="1"/>
</dbReference>
<accession>A0ABY7V2P7</accession>
<gene>
    <name evidence="1" type="ORF">M8445_04345</name>
</gene>
<evidence type="ECO:0000313" key="1">
    <source>
        <dbReference type="EMBL" id="WDA59448.1"/>
    </source>
</evidence>
<sequence length="270" mass="29603">MDPVKVDAVKAVKMDAVTSFPPQLPAAVQAHPFPLVFATVSGAHLYGFPSPDSDWDLRGVHVLPLAEVLGLEDVPETYSLERDDGTVELDLVSHDVRKFARLLLTRNGYVLEQLLSPLVVHTTPLHAQLVALAPGVLTRWHAHHYLGFTANQWQLLAKEPVPRVKPLLYAFRTVLTGLHLMRAGVIEANLEALNADARLPFLTDLIALKRGGREAEPLPEPLSVYRAEHARLVLALEAARETTHLPGAVPEGVRRAVSELVVRARLGSAF</sequence>
<dbReference type="EMBL" id="CP115165">
    <property type="protein sequence ID" value="WDA59448.1"/>
    <property type="molecule type" value="Genomic_DNA"/>
</dbReference>
<organism evidence="1 2">
    <name type="scientific">Deinococcus aquaticus</name>
    <dbReference type="NCBI Taxonomy" id="328692"/>
    <lineage>
        <taxon>Bacteria</taxon>
        <taxon>Thermotogati</taxon>
        <taxon>Deinococcota</taxon>
        <taxon>Deinococci</taxon>
        <taxon>Deinococcales</taxon>
        <taxon>Deinococcaceae</taxon>
        <taxon>Deinococcus</taxon>
    </lineage>
</organism>
<dbReference type="Pfam" id="PF10127">
    <property type="entry name" value="RlaP"/>
    <property type="match status" value="1"/>
</dbReference>
<proteinExistence type="predicted"/>
<dbReference type="PANTHER" id="PTHR34817:SF1">
    <property type="entry name" value="NUCLEOTIDYLTRANSFERASE"/>
    <property type="match status" value="1"/>
</dbReference>
<dbReference type="RefSeq" id="WP_273989950.1">
    <property type="nucleotide sequence ID" value="NZ_BAABQT010000014.1"/>
</dbReference>
<protein>
    <submittedName>
        <fullName evidence="1">Nucleotidyltransferase domain-containing protein</fullName>
    </submittedName>
</protein>
<keyword evidence="2" id="KW-1185">Reference proteome</keyword>
<name>A0ABY7V2P7_9DEIO</name>
<evidence type="ECO:0000313" key="2">
    <source>
        <dbReference type="Proteomes" id="UP001217044"/>
    </source>
</evidence>
<dbReference type="InterPro" id="IPR018775">
    <property type="entry name" value="RlaP"/>
</dbReference>